<organism evidence="2 3">
    <name type="scientific">Pyricularia oryzae</name>
    <name type="common">Rice blast fungus</name>
    <name type="synonym">Magnaporthe oryzae</name>
    <dbReference type="NCBI Taxonomy" id="318829"/>
    <lineage>
        <taxon>Eukaryota</taxon>
        <taxon>Fungi</taxon>
        <taxon>Dikarya</taxon>
        <taxon>Ascomycota</taxon>
        <taxon>Pezizomycotina</taxon>
        <taxon>Sordariomycetes</taxon>
        <taxon>Sordariomycetidae</taxon>
        <taxon>Magnaporthales</taxon>
        <taxon>Pyriculariaceae</taxon>
        <taxon>Pyricularia</taxon>
    </lineage>
</organism>
<feature type="compositionally biased region" description="Polar residues" evidence="1">
    <location>
        <begin position="648"/>
        <end position="663"/>
    </location>
</feature>
<feature type="compositionally biased region" description="Pro residues" evidence="1">
    <location>
        <begin position="165"/>
        <end position="177"/>
    </location>
</feature>
<feature type="region of interest" description="Disordered" evidence="1">
    <location>
        <begin position="153"/>
        <end position="347"/>
    </location>
</feature>
<feature type="compositionally biased region" description="Basic and acidic residues" evidence="1">
    <location>
        <begin position="628"/>
        <end position="638"/>
    </location>
</feature>
<feature type="region of interest" description="Disordered" evidence="1">
    <location>
        <begin position="362"/>
        <end position="451"/>
    </location>
</feature>
<evidence type="ECO:0000256" key="1">
    <source>
        <dbReference type="SAM" id="MobiDB-lite"/>
    </source>
</evidence>
<feature type="compositionally biased region" description="Polar residues" evidence="1">
    <location>
        <begin position="258"/>
        <end position="270"/>
    </location>
</feature>
<evidence type="ECO:0000313" key="2">
    <source>
        <dbReference type="EMBL" id="QBZ55749.1"/>
    </source>
</evidence>
<name>A0A4P7N0K8_PYROR</name>
<feature type="compositionally biased region" description="Acidic residues" evidence="1">
    <location>
        <begin position="574"/>
        <end position="588"/>
    </location>
</feature>
<feature type="compositionally biased region" description="Polar residues" evidence="1">
    <location>
        <begin position="367"/>
        <end position="380"/>
    </location>
</feature>
<feature type="compositionally biased region" description="Polar residues" evidence="1">
    <location>
        <begin position="603"/>
        <end position="616"/>
    </location>
</feature>
<protein>
    <submittedName>
        <fullName evidence="2">Uncharacterized protein</fullName>
    </submittedName>
</protein>
<accession>A0A4P7N0K8</accession>
<dbReference type="EMBL" id="CP034205">
    <property type="protein sequence ID" value="QBZ55749.1"/>
    <property type="molecule type" value="Genomic_DNA"/>
</dbReference>
<sequence>MDERGIFRVGLQVPKDQRALLDKRDAWAEVMRRTPQGLLNIPPSVIEDLKAFHAPKTQSAPAAPSTPITWAEPMRKTPQGLLNVPPKVLEDLKTFHAQKVHATPAAASKPVTWAEPISKTPRGLLNVPPKILESLTAFHAQKSAFATAATSSSQASLFSQEPKPTEPMPPSSSPPREPYQRRTAVTAQADDACSPSDTPISGWSPSPPRNDHPRGAAAIASPPGPLQALPPRTATNSSMQMNPNDSGPGPSSERTVKSIVQSTTASMSTPEENESPPRQVITPSSNEADSEEEQMAVEEPLALAPAFQKSINKTAAPVAPTPPSAQVVPCTDQKNPHQQRPKIKRRKMKNALGLLDKCLGKIPDCDTSGQQAVPSRSTSTAKRRSETTTPVSRQSPRDQGSPKALSSSQSPQSDHEPAPHASQHAKITTKLPRASDSLGTGSVTANPVTSQAEPTPFEIFRTNYPDFTSDLANFLRACMSLQWLARQSLLKVSLFDDFLRVYCHKYIPFVMSHDSAPSAIEYYNKDDEAISYLNGVVDKSFLKRVQALYSAEIAAIEAGNSVGDPTETSQVRVEDEDASADMEIDQPDEGSIADNPEEHAGSHNASTRSSPDQPTQPEEVGISDIEDDRFYRSSREASPDLSTPAPHSRQNPMSQGDTHTQPKFSAPFTGSIMDLTSSAASDVVIPNTSISVLDANPSRIPETVHKPRSRQRIESAKRPFRLIASLRNRDSPTSSMSSAQRKRRFSEYLAKNGQRNEA</sequence>
<dbReference type="AlphaFoldDB" id="A0A4P7N0K8"/>
<feature type="compositionally biased region" description="Polar residues" evidence="1">
    <location>
        <begin position="195"/>
        <end position="204"/>
    </location>
</feature>
<feature type="region of interest" description="Disordered" evidence="1">
    <location>
        <begin position="699"/>
        <end position="758"/>
    </location>
</feature>
<proteinExistence type="predicted"/>
<feature type="compositionally biased region" description="Polar residues" evidence="1">
    <location>
        <begin position="233"/>
        <end position="245"/>
    </location>
</feature>
<evidence type="ECO:0000313" key="3">
    <source>
        <dbReference type="Proteomes" id="UP000294847"/>
    </source>
</evidence>
<dbReference type="Proteomes" id="UP000294847">
    <property type="component" value="Chromosome 2"/>
</dbReference>
<feature type="compositionally biased region" description="Basic residues" evidence="1">
    <location>
        <begin position="337"/>
        <end position="347"/>
    </location>
</feature>
<reference evidence="2 3" key="1">
    <citation type="journal article" date="2019" name="Mol. Biol. Evol.">
        <title>Blast fungal genomes show frequent chromosomal changes, gene gains and losses, and effector gene turnover.</title>
        <authorList>
            <person name="Gomez Luciano L.B."/>
            <person name="Jason Tsai I."/>
            <person name="Chuma I."/>
            <person name="Tosa Y."/>
            <person name="Chen Y.H."/>
            <person name="Li J.Y."/>
            <person name="Li M.Y."/>
            <person name="Jade Lu M.Y."/>
            <person name="Nakayashiki H."/>
            <person name="Li W.H."/>
        </authorList>
    </citation>
    <scope>NUCLEOTIDE SEQUENCE [LARGE SCALE GENOMIC DNA]</scope>
    <source>
        <strain evidence="2">MZ5-1-6</strain>
    </source>
</reference>
<feature type="region of interest" description="Disordered" evidence="1">
    <location>
        <begin position="561"/>
        <end position="669"/>
    </location>
</feature>
<gene>
    <name evidence="2" type="ORF">PoMZ_00651</name>
</gene>
<feature type="compositionally biased region" description="Polar residues" evidence="1">
    <location>
        <begin position="387"/>
        <end position="412"/>
    </location>
</feature>
<feature type="compositionally biased region" description="Polar residues" evidence="1">
    <location>
        <begin position="437"/>
        <end position="451"/>
    </location>
</feature>
<feature type="compositionally biased region" description="Low complexity" evidence="1">
    <location>
        <begin position="153"/>
        <end position="162"/>
    </location>
</feature>